<evidence type="ECO:0000313" key="3">
    <source>
        <dbReference type="Proteomes" id="UP000202176"/>
    </source>
</evidence>
<sequence length="164" mass="19541">MKSQSISEAKRQFLECQNRILQLEGKIEKIRRKFTLPEGSFHFTIFHKSWKICQGEPEFIDEFCGHNYGDKPSDLKEWFSDKLPKNLFKLIDKIEIREEKSERDFEEFGKYFSRIPITSFSIVINGIYSQKYSPTFYCPVTINWHSTEDITEFLNSTFQKILSQ</sequence>
<organism evidence="2 3">
    <name type="scientific">Pithovirus sibericum</name>
    <dbReference type="NCBI Taxonomy" id="1450746"/>
    <lineage>
        <taxon>Viruses</taxon>
        <taxon>Pithoviruses</taxon>
        <taxon>Orthopithovirinae</taxon>
        <taxon>Alphapithovirus</taxon>
        <taxon>Alphapithovirus sibericum</taxon>
    </lineage>
</organism>
<reference evidence="2 3" key="1">
    <citation type="journal article" date="2014" name="Proc. Natl. Acad. Sci. U.S.A.">
        <title>Thirty-thousand-year-old distant relative of giant icosahedral DNA viruses with a pandoravirus morphology.</title>
        <authorList>
            <person name="Legendre M."/>
            <person name="Bartoli J."/>
            <person name="Shmakova L."/>
            <person name="Jeudy S."/>
            <person name="Labadie K."/>
            <person name="Adrait A."/>
            <person name="Lescot M."/>
            <person name="Poirot O."/>
            <person name="Bertaux L."/>
            <person name="Bruley C."/>
            <person name="Coute Y."/>
            <person name="Rivkina E."/>
            <person name="Abergel C."/>
            <person name="Claverie J.M."/>
        </authorList>
    </citation>
    <scope>NUCLEOTIDE SEQUENCE [LARGE SCALE GENOMIC DNA]</scope>
    <source>
        <strain evidence="2">P1084-T</strain>
    </source>
</reference>
<dbReference type="KEGG" id="vg:18266237"/>
<accession>W5S4Y0</accession>
<feature type="coiled-coil region" evidence="1">
    <location>
        <begin position="6"/>
        <end position="33"/>
    </location>
</feature>
<dbReference type="Proteomes" id="UP000202176">
    <property type="component" value="Segment"/>
</dbReference>
<protein>
    <submittedName>
        <fullName evidence="2">Uncharacterized protein</fullName>
    </submittedName>
</protein>
<dbReference type="RefSeq" id="YP_009001111.1">
    <property type="nucleotide sequence ID" value="NC_023423.1"/>
</dbReference>
<name>W5S4Y0_9VIRU</name>
<evidence type="ECO:0000256" key="1">
    <source>
        <dbReference type="SAM" id="Coils"/>
    </source>
</evidence>
<dbReference type="GeneID" id="18266237"/>
<gene>
    <name evidence="2" type="ORF">pv_209</name>
</gene>
<dbReference type="EMBL" id="KF740664">
    <property type="protein sequence ID" value="AHH01776.1"/>
    <property type="molecule type" value="Genomic_DNA"/>
</dbReference>
<keyword evidence="3" id="KW-1185">Reference proteome</keyword>
<proteinExistence type="predicted"/>
<evidence type="ECO:0000313" key="2">
    <source>
        <dbReference type="EMBL" id="AHH01776.1"/>
    </source>
</evidence>
<keyword evidence="1" id="KW-0175">Coiled coil</keyword>